<comment type="caution">
    <text evidence="2">The sequence shown here is derived from an EMBL/GenBank/DDBJ whole genome shotgun (WGS) entry which is preliminary data.</text>
</comment>
<accession>A0A918MPG8</accession>
<dbReference type="Proteomes" id="UP000620224">
    <property type="component" value="Unassembled WGS sequence"/>
</dbReference>
<evidence type="ECO:0000313" key="3">
    <source>
        <dbReference type="Proteomes" id="UP000620224"/>
    </source>
</evidence>
<feature type="region of interest" description="Disordered" evidence="1">
    <location>
        <begin position="38"/>
        <end position="97"/>
    </location>
</feature>
<sequence>MSCRAVAPGLQGRAGADRRASASVEKFSCEFTMASGLPRTAYRPSLPPFPRARRAERPWGSLERFRPAGTPGASATGVPAGRGAEGAAEPGPSSGRP</sequence>
<feature type="region of interest" description="Disordered" evidence="1">
    <location>
        <begin position="1"/>
        <end position="22"/>
    </location>
</feature>
<proteinExistence type="predicted"/>
<dbReference type="AlphaFoldDB" id="A0A918MPG8"/>
<feature type="compositionally biased region" description="Low complexity" evidence="1">
    <location>
        <begin position="77"/>
        <end position="97"/>
    </location>
</feature>
<organism evidence="2 3">
    <name type="scientific">Streptomyces lucensis JCM 4490</name>
    <dbReference type="NCBI Taxonomy" id="1306176"/>
    <lineage>
        <taxon>Bacteria</taxon>
        <taxon>Bacillati</taxon>
        <taxon>Actinomycetota</taxon>
        <taxon>Actinomycetes</taxon>
        <taxon>Kitasatosporales</taxon>
        <taxon>Streptomycetaceae</taxon>
        <taxon>Streptomyces</taxon>
    </lineage>
</organism>
<evidence type="ECO:0000256" key="1">
    <source>
        <dbReference type="SAM" id="MobiDB-lite"/>
    </source>
</evidence>
<gene>
    <name evidence="2" type="ORF">GCM10010503_18150</name>
</gene>
<reference evidence="2" key="2">
    <citation type="submission" date="2020-09" db="EMBL/GenBank/DDBJ databases">
        <authorList>
            <person name="Sun Q."/>
            <person name="Ohkuma M."/>
        </authorList>
    </citation>
    <scope>NUCLEOTIDE SEQUENCE</scope>
    <source>
        <strain evidence="2">JCM 4490</strain>
    </source>
</reference>
<name>A0A918MPG8_9ACTN</name>
<protein>
    <submittedName>
        <fullName evidence="2">Uncharacterized protein</fullName>
    </submittedName>
</protein>
<keyword evidence="3" id="KW-1185">Reference proteome</keyword>
<reference evidence="2" key="1">
    <citation type="journal article" date="2014" name="Int. J. Syst. Evol. Microbiol.">
        <title>Complete genome sequence of Corynebacterium casei LMG S-19264T (=DSM 44701T), isolated from a smear-ripened cheese.</title>
        <authorList>
            <consortium name="US DOE Joint Genome Institute (JGI-PGF)"/>
            <person name="Walter F."/>
            <person name="Albersmeier A."/>
            <person name="Kalinowski J."/>
            <person name="Ruckert C."/>
        </authorList>
    </citation>
    <scope>NUCLEOTIDE SEQUENCE</scope>
    <source>
        <strain evidence="2">JCM 4490</strain>
    </source>
</reference>
<dbReference type="EMBL" id="BMUE01000003">
    <property type="protein sequence ID" value="GGW42173.1"/>
    <property type="molecule type" value="Genomic_DNA"/>
</dbReference>
<evidence type="ECO:0000313" key="2">
    <source>
        <dbReference type="EMBL" id="GGW42173.1"/>
    </source>
</evidence>